<dbReference type="AlphaFoldDB" id="A0A431TL17"/>
<comment type="caution">
    <text evidence="1">The sequence shown here is derived from an EMBL/GenBank/DDBJ whole genome shotgun (WGS) entry which is preliminary data.</text>
</comment>
<dbReference type="Proteomes" id="UP000267418">
    <property type="component" value="Unassembled WGS sequence"/>
</dbReference>
<dbReference type="InterPro" id="IPR036736">
    <property type="entry name" value="ACP-like_sf"/>
</dbReference>
<sequence>MSDLAKQIVDEAILEVNADQDADAQIANEPHTALLSEGSNVDSLALVRLLLAVERIIEEKTGKAITVVDDTAFETEQSPFATVGTLLQHVTHLLA</sequence>
<reference evidence="1 2" key="1">
    <citation type="submission" date="2018-12" db="EMBL/GenBank/DDBJ databases">
        <title>The genome of Variovorax gossypii DSM 100435.</title>
        <authorList>
            <person name="Gao J."/>
            <person name="Sun J."/>
        </authorList>
    </citation>
    <scope>NUCLEOTIDE SEQUENCE [LARGE SCALE GENOMIC DNA]</scope>
    <source>
        <strain evidence="1 2">DSM 100435</strain>
    </source>
</reference>
<protein>
    <recommendedName>
        <fullName evidence="3">Acyl carrier protein</fullName>
    </recommendedName>
</protein>
<accession>A0A431TL17</accession>
<dbReference type="OrthoDB" id="9924862at2"/>
<dbReference type="RefSeq" id="WP_126469368.1">
    <property type="nucleotide sequence ID" value="NZ_RXOE01000002.1"/>
</dbReference>
<gene>
    <name evidence="1" type="ORF">EJP69_08340</name>
</gene>
<evidence type="ECO:0000313" key="2">
    <source>
        <dbReference type="Proteomes" id="UP000267418"/>
    </source>
</evidence>
<evidence type="ECO:0000313" key="1">
    <source>
        <dbReference type="EMBL" id="RTQ34435.1"/>
    </source>
</evidence>
<keyword evidence="2" id="KW-1185">Reference proteome</keyword>
<organism evidence="1 2">
    <name type="scientific">Variovorax gossypii</name>
    <dbReference type="NCBI Taxonomy" id="1679495"/>
    <lineage>
        <taxon>Bacteria</taxon>
        <taxon>Pseudomonadati</taxon>
        <taxon>Pseudomonadota</taxon>
        <taxon>Betaproteobacteria</taxon>
        <taxon>Burkholderiales</taxon>
        <taxon>Comamonadaceae</taxon>
        <taxon>Variovorax</taxon>
    </lineage>
</organism>
<dbReference type="EMBL" id="RXOE01000002">
    <property type="protein sequence ID" value="RTQ34435.1"/>
    <property type="molecule type" value="Genomic_DNA"/>
</dbReference>
<evidence type="ECO:0008006" key="3">
    <source>
        <dbReference type="Google" id="ProtNLM"/>
    </source>
</evidence>
<proteinExistence type="predicted"/>
<dbReference type="Gene3D" id="1.10.1200.10">
    <property type="entry name" value="ACP-like"/>
    <property type="match status" value="1"/>
</dbReference>
<name>A0A431TL17_9BURK</name>